<name>A0A915NTJ5_9BILA</name>
<accession>A0A915NTJ5</accession>
<keyword evidence="1" id="KW-1185">Reference proteome</keyword>
<organism evidence="1 2">
    <name type="scientific">Meloidogyne floridensis</name>
    <dbReference type="NCBI Taxonomy" id="298350"/>
    <lineage>
        <taxon>Eukaryota</taxon>
        <taxon>Metazoa</taxon>
        <taxon>Ecdysozoa</taxon>
        <taxon>Nematoda</taxon>
        <taxon>Chromadorea</taxon>
        <taxon>Rhabditida</taxon>
        <taxon>Tylenchina</taxon>
        <taxon>Tylenchomorpha</taxon>
        <taxon>Tylenchoidea</taxon>
        <taxon>Meloidogynidae</taxon>
        <taxon>Meloidogyninae</taxon>
        <taxon>Meloidogyne</taxon>
    </lineage>
</organism>
<dbReference type="WBParaSite" id="scf7180000420168.g4836">
    <property type="protein sequence ID" value="scf7180000420168.g4836"/>
    <property type="gene ID" value="scf7180000420168.g4836"/>
</dbReference>
<sequence>MPIDAGQQQPPPLLRQIKIEPEPDNKNLLSPISSSSSLSNNYFIESPPIIDTSTPESLERDFTAWMKVGGKLKKNF</sequence>
<dbReference type="Proteomes" id="UP000887560">
    <property type="component" value="Unplaced"/>
</dbReference>
<dbReference type="AlphaFoldDB" id="A0A915NTJ5"/>
<evidence type="ECO:0000313" key="1">
    <source>
        <dbReference type="Proteomes" id="UP000887560"/>
    </source>
</evidence>
<proteinExistence type="predicted"/>
<reference evidence="2" key="1">
    <citation type="submission" date="2022-11" db="UniProtKB">
        <authorList>
            <consortium name="WormBaseParasite"/>
        </authorList>
    </citation>
    <scope>IDENTIFICATION</scope>
</reference>
<evidence type="ECO:0000313" key="2">
    <source>
        <dbReference type="WBParaSite" id="scf7180000420168.g4836"/>
    </source>
</evidence>
<protein>
    <submittedName>
        <fullName evidence="2">Uncharacterized protein</fullName>
    </submittedName>
</protein>